<evidence type="ECO:0000313" key="2">
    <source>
        <dbReference type="EMBL" id="CAI5735461.1"/>
    </source>
</evidence>
<keyword evidence="1" id="KW-0732">Signal</keyword>
<reference evidence="2" key="1">
    <citation type="submission" date="2022-12" db="EMBL/GenBank/DDBJ databases">
        <authorList>
            <person name="Webb A."/>
        </authorList>
    </citation>
    <scope>NUCLEOTIDE SEQUENCE</scope>
    <source>
        <strain evidence="2">Pd1</strain>
    </source>
</reference>
<dbReference type="AlphaFoldDB" id="A0AAV0UFC0"/>
<evidence type="ECO:0000256" key="1">
    <source>
        <dbReference type="SAM" id="SignalP"/>
    </source>
</evidence>
<dbReference type="Proteomes" id="UP001162029">
    <property type="component" value="Unassembled WGS sequence"/>
</dbReference>
<sequence length="120" mass="12886">MNLARLARLVAITTAVAAIADGQLEFDGENLPTKLNYQKYISQFISKTESTAPINIEPLILGGSIVPSGTKTYTTGVRPTANVRVGWGNRCGRTGYPGVYGRVSIARDWLSSVAPGTMFH</sequence>
<dbReference type="EMBL" id="CANTFM010001130">
    <property type="protein sequence ID" value="CAI5735461.1"/>
    <property type="molecule type" value="Genomic_DNA"/>
</dbReference>
<evidence type="ECO:0000313" key="3">
    <source>
        <dbReference type="Proteomes" id="UP001162029"/>
    </source>
</evidence>
<comment type="caution">
    <text evidence="2">The sequence shown here is derived from an EMBL/GenBank/DDBJ whole genome shotgun (WGS) entry which is preliminary data.</text>
</comment>
<accession>A0AAV0UFC0</accession>
<dbReference type="SUPFAM" id="SSF50494">
    <property type="entry name" value="Trypsin-like serine proteases"/>
    <property type="match status" value="1"/>
</dbReference>
<proteinExistence type="predicted"/>
<dbReference type="InterPro" id="IPR009003">
    <property type="entry name" value="Peptidase_S1_PA"/>
</dbReference>
<keyword evidence="3" id="KW-1185">Reference proteome</keyword>
<gene>
    <name evidence="2" type="ORF">PDE001_LOCUS6024</name>
</gene>
<organism evidence="2 3">
    <name type="scientific">Peronospora destructor</name>
    <dbReference type="NCBI Taxonomy" id="86335"/>
    <lineage>
        <taxon>Eukaryota</taxon>
        <taxon>Sar</taxon>
        <taxon>Stramenopiles</taxon>
        <taxon>Oomycota</taxon>
        <taxon>Peronosporomycetes</taxon>
        <taxon>Peronosporales</taxon>
        <taxon>Peronosporaceae</taxon>
        <taxon>Peronospora</taxon>
    </lineage>
</organism>
<feature type="signal peptide" evidence="1">
    <location>
        <begin position="1"/>
        <end position="18"/>
    </location>
</feature>
<name>A0AAV0UFC0_9STRA</name>
<feature type="chain" id="PRO_5043886119" evidence="1">
    <location>
        <begin position="19"/>
        <end position="120"/>
    </location>
</feature>
<protein>
    <submittedName>
        <fullName evidence="2">Uncharacterized protein</fullName>
    </submittedName>
</protein>